<accession>A0A9D4DBG5</accession>
<protein>
    <submittedName>
        <fullName evidence="1">Uncharacterized protein</fullName>
    </submittedName>
</protein>
<proteinExistence type="predicted"/>
<dbReference type="AlphaFoldDB" id="A0A9D4DBG5"/>
<reference evidence="1" key="1">
    <citation type="journal article" date="2019" name="bioRxiv">
        <title>The Genome of the Zebra Mussel, Dreissena polymorpha: A Resource for Invasive Species Research.</title>
        <authorList>
            <person name="McCartney M.A."/>
            <person name="Auch B."/>
            <person name="Kono T."/>
            <person name="Mallez S."/>
            <person name="Zhang Y."/>
            <person name="Obille A."/>
            <person name="Becker A."/>
            <person name="Abrahante J.E."/>
            <person name="Garbe J."/>
            <person name="Badalamenti J.P."/>
            <person name="Herman A."/>
            <person name="Mangelson H."/>
            <person name="Liachko I."/>
            <person name="Sullivan S."/>
            <person name="Sone E.D."/>
            <person name="Koren S."/>
            <person name="Silverstein K.A.T."/>
            <person name="Beckman K.B."/>
            <person name="Gohl D.M."/>
        </authorList>
    </citation>
    <scope>NUCLEOTIDE SEQUENCE</scope>
    <source>
        <strain evidence="1">Duluth1</strain>
        <tissue evidence="1">Whole animal</tissue>
    </source>
</reference>
<evidence type="ECO:0000313" key="2">
    <source>
        <dbReference type="Proteomes" id="UP000828390"/>
    </source>
</evidence>
<comment type="caution">
    <text evidence="1">The sequence shown here is derived from an EMBL/GenBank/DDBJ whole genome shotgun (WGS) entry which is preliminary data.</text>
</comment>
<keyword evidence="2" id="KW-1185">Reference proteome</keyword>
<reference evidence="1" key="2">
    <citation type="submission" date="2020-11" db="EMBL/GenBank/DDBJ databases">
        <authorList>
            <person name="McCartney M.A."/>
            <person name="Auch B."/>
            <person name="Kono T."/>
            <person name="Mallez S."/>
            <person name="Becker A."/>
            <person name="Gohl D.M."/>
            <person name="Silverstein K.A.T."/>
            <person name="Koren S."/>
            <person name="Bechman K.B."/>
            <person name="Herman A."/>
            <person name="Abrahante J.E."/>
            <person name="Garbe J."/>
        </authorList>
    </citation>
    <scope>NUCLEOTIDE SEQUENCE</scope>
    <source>
        <strain evidence="1">Duluth1</strain>
        <tissue evidence="1">Whole animal</tissue>
    </source>
</reference>
<evidence type="ECO:0000313" key="1">
    <source>
        <dbReference type="EMBL" id="KAH3741860.1"/>
    </source>
</evidence>
<dbReference type="Proteomes" id="UP000828390">
    <property type="component" value="Unassembled WGS sequence"/>
</dbReference>
<organism evidence="1 2">
    <name type="scientific">Dreissena polymorpha</name>
    <name type="common">Zebra mussel</name>
    <name type="synonym">Mytilus polymorpha</name>
    <dbReference type="NCBI Taxonomy" id="45954"/>
    <lineage>
        <taxon>Eukaryota</taxon>
        <taxon>Metazoa</taxon>
        <taxon>Spiralia</taxon>
        <taxon>Lophotrochozoa</taxon>
        <taxon>Mollusca</taxon>
        <taxon>Bivalvia</taxon>
        <taxon>Autobranchia</taxon>
        <taxon>Heteroconchia</taxon>
        <taxon>Euheterodonta</taxon>
        <taxon>Imparidentia</taxon>
        <taxon>Neoheterodontei</taxon>
        <taxon>Myida</taxon>
        <taxon>Dreissenoidea</taxon>
        <taxon>Dreissenidae</taxon>
        <taxon>Dreissena</taxon>
    </lineage>
</organism>
<gene>
    <name evidence="1" type="ORF">DPMN_048590</name>
</gene>
<dbReference type="EMBL" id="JAIWYP010000011">
    <property type="protein sequence ID" value="KAH3741860.1"/>
    <property type="molecule type" value="Genomic_DNA"/>
</dbReference>
<sequence length="89" mass="10501">MIIWGDLMNDLRNLLTPPQQYLLQPETSMYDHAFVRNDSGEILVSAERWKRDIEYRYEHIGKATKNGPFVTCLANWDIVKVFPVRKHLP</sequence>
<name>A0A9D4DBG5_DREPO</name>